<dbReference type="RefSeq" id="WP_165700716.1">
    <property type="nucleotide sequence ID" value="NZ_CP036265.1"/>
</dbReference>
<keyword evidence="3" id="KW-1185">Reference proteome</keyword>
<name>A0A517PAI0_9PLAN</name>
<reference evidence="2 3" key="1">
    <citation type="submission" date="2019-02" db="EMBL/GenBank/DDBJ databases">
        <title>Deep-cultivation of Planctomycetes and their phenomic and genomic characterization uncovers novel biology.</title>
        <authorList>
            <person name="Wiegand S."/>
            <person name="Jogler M."/>
            <person name="Boedeker C."/>
            <person name="Pinto D."/>
            <person name="Vollmers J."/>
            <person name="Rivas-Marin E."/>
            <person name="Kohn T."/>
            <person name="Peeters S.H."/>
            <person name="Heuer A."/>
            <person name="Rast P."/>
            <person name="Oberbeckmann S."/>
            <person name="Bunk B."/>
            <person name="Jeske O."/>
            <person name="Meyerdierks A."/>
            <person name="Storesund J.E."/>
            <person name="Kallscheuer N."/>
            <person name="Luecker S."/>
            <person name="Lage O.M."/>
            <person name="Pohl T."/>
            <person name="Merkel B.J."/>
            <person name="Hornburger P."/>
            <person name="Mueller R.-W."/>
            <person name="Bruemmer F."/>
            <person name="Labrenz M."/>
            <person name="Spormann A.M."/>
            <person name="Op den Camp H."/>
            <person name="Overmann J."/>
            <person name="Amann R."/>
            <person name="Jetten M.S.M."/>
            <person name="Mascher T."/>
            <person name="Medema M.H."/>
            <person name="Devos D.P."/>
            <person name="Kaster A.-K."/>
            <person name="Ovreas L."/>
            <person name="Rohde M."/>
            <person name="Galperin M.Y."/>
            <person name="Jogler C."/>
        </authorList>
    </citation>
    <scope>NUCLEOTIDE SEQUENCE [LARGE SCALE GENOMIC DNA]</scope>
    <source>
        <strain evidence="2 3">CA12</strain>
    </source>
</reference>
<dbReference type="SUPFAM" id="SSF52317">
    <property type="entry name" value="Class I glutamine amidotransferase-like"/>
    <property type="match status" value="1"/>
</dbReference>
<dbReference type="PIRSF" id="PIRSF030013">
    <property type="entry name" value="ThuA"/>
    <property type="match status" value="1"/>
</dbReference>
<dbReference type="InterPro" id="IPR009381">
    <property type="entry name" value="Trehalose_catabolism_ThuA_prok"/>
</dbReference>
<dbReference type="KEGG" id="acaf:CA12_24720"/>
<gene>
    <name evidence="2" type="ORF">CA12_24720</name>
</gene>
<proteinExistence type="predicted"/>
<dbReference type="Gene3D" id="3.40.50.880">
    <property type="match status" value="1"/>
</dbReference>
<dbReference type="InterPro" id="IPR029062">
    <property type="entry name" value="Class_I_gatase-like"/>
</dbReference>
<evidence type="ECO:0000313" key="3">
    <source>
        <dbReference type="Proteomes" id="UP000318741"/>
    </source>
</evidence>
<feature type="domain" description="ThuA-like" evidence="1">
    <location>
        <begin position="6"/>
        <end position="221"/>
    </location>
</feature>
<organism evidence="2 3">
    <name type="scientific">Alienimonas californiensis</name>
    <dbReference type="NCBI Taxonomy" id="2527989"/>
    <lineage>
        <taxon>Bacteria</taxon>
        <taxon>Pseudomonadati</taxon>
        <taxon>Planctomycetota</taxon>
        <taxon>Planctomycetia</taxon>
        <taxon>Planctomycetales</taxon>
        <taxon>Planctomycetaceae</taxon>
        <taxon>Alienimonas</taxon>
    </lineage>
</organism>
<sequence length="254" mass="28640">MSDPLRVTVWNEFRHERERDDVKAVYPDGIHAELARGLAAPDLKIRTATLDEPEHGLTEAVLDETDVLTWWGHMAHKEVKDEIVTRVQERVLAGMGLVVLHSGHEAKIFQRLMGTTCSLLWREAGERELLWNLAPHHPVTAGVGDCIDLPAAEMYGERFDIPEPESLLFVSWFAGGNVFRSGATWTRGNGRIVYFRPGHETYPMYRNPQILRVIGNAVRWTAPRAAAAVPKSKNDAPRIAIPGYEQPEKYRTEG</sequence>
<dbReference type="EMBL" id="CP036265">
    <property type="protein sequence ID" value="QDT16371.1"/>
    <property type="molecule type" value="Genomic_DNA"/>
</dbReference>
<dbReference type="AlphaFoldDB" id="A0A517PAI0"/>
<dbReference type="Pfam" id="PF06283">
    <property type="entry name" value="ThuA"/>
    <property type="match status" value="1"/>
</dbReference>
<dbReference type="Proteomes" id="UP000318741">
    <property type="component" value="Chromosome"/>
</dbReference>
<protein>
    <submittedName>
        <fullName evidence="2">Trehalose utilization</fullName>
    </submittedName>
</protein>
<evidence type="ECO:0000259" key="1">
    <source>
        <dbReference type="Pfam" id="PF06283"/>
    </source>
</evidence>
<evidence type="ECO:0000313" key="2">
    <source>
        <dbReference type="EMBL" id="QDT16371.1"/>
    </source>
</evidence>
<accession>A0A517PAI0</accession>
<dbReference type="InterPro" id="IPR029010">
    <property type="entry name" value="ThuA-like"/>
</dbReference>